<dbReference type="NCBIfam" id="TIGR00594">
    <property type="entry name" value="polc"/>
    <property type="match status" value="1"/>
</dbReference>
<evidence type="ECO:0000256" key="2">
    <source>
        <dbReference type="ARBA" id="ARBA00012417"/>
    </source>
</evidence>
<dbReference type="Proteomes" id="UP000179237">
    <property type="component" value="Unassembled WGS sequence"/>
</dbReference>
<dbReference type="GO" id="GO:0008408">
    <property type="term" value="F:3'-5' exonuclease activity"/>
    <property type="evidence" value="ECO:0007669"/>
    <property type="project" value="InterPro"/>
</dbReference>
<dbReference type="InterPro" id="IPR004365">
    <property type="entry name" value="NA-bd_OB_tRNA"/>
</dbReference>
<dbReference type="CDD" id="cd04485">
    <property type="entry name" value="DnaE_OBF"/>
    <property type="match status" value="1"/>
</dbReference>
<dbReference type="InterPro" id="IPR003141">
    <property type="entry name" value="Pol/His_phosphatase_N"/>
</dbReference>
<dbReference type="GO" id="GO:0003887">
    <property type="term" value="F:DNA-directed DNA polymerase activity"/>
    <property type="evidence" value="ECO:0007669"/>
    <property type="project" value="UniProtKB-KW"/>
</dbReference>
<feature type="domain" description="Polymerase/histidinol phosphatase N-terminal" evidence="10">
    <location>
        <begin position="5"/>
        <end position="72"/>
    </location>
</feature>
<feature type="region of interest" description="Disordered" evidence="9">
    <location>
        <begin position="930"/>
        <end position="959"/>
    </location>
</feature>
<organism evidence="11 12">
    <name type="scientific">Candidatus Collierbacteria bacterium RIFOXYD1_FULL_40_9</name>
    <dbReference type="NCBI Taxonomy" id="1817731"/>
    <lineage>
        <taxon>Bacteria</taxon>
        <taxon>Candidatus Collieribacteriota</taxon>
    </lineage>
</organism>
<proteinExistence type="predicted"/>
<dbReference type="CDD" id="cd12113">
    <property type="entry name" value="PHP_PolIIIA_DnaE3"/>
    <property type="match status" value="1"/>
</dbReference>
<dbReference type="NCBIfam" id="NF004226">
    <property type="entry name" value="PRK05673.1"/>
    <property type="match status" value="1"/>
</dbReference>
<keyword evidence="7" id="KW-0239">DNA-directed DNA polymerase</keyword>
<dbReference type="Pfam" id="PF17657">
    <property type="entry name" value="DNA_pol3_finger"/>
    <property type="match status" value="1"/>
</dbReference>
<comment type="subcellular location">
    <subcellularLocation>
        <location evidence="1">Cytoplasm</location>
    </subcellularLocation>
</comment>
<protein>
    <recommendedName>
        <fullName evidence="3">DNA polymerase III subunit alpha</fullName>
        <ecNumber evidence="2">2.7.7.7</ecNumber>
    </recommendedName>
</protein>
<reference evidence="11 12" key="1">
    <citation type="journal article" date="2016" name="Nat. Commun.">
        <title>Thousands of microbial genomes shed light on interconnected biogeochemical processes in an aquifer system.</title>
        <authorList>
            <person name="Anantharaman K."/>
            <person name="Brown C.T."/>
            <person name="Hug L.A."/>
            <person name="Sharon I."/>
            <person name="Castelle C.J."/>
            <person name="Probst A.J."/>
            <person name="Thomas B.C."/>
            <person name="Singh A."/>
            <person name="Wilkins M.J."/>
            <person name="Karaoz U."/>
            <person name="Brodie E.L."/>
            <person name="Williams K.H."/>
            <person name="Hubbard S.S."/>
            <person name="Banfield J.F."/>
        </authorList>
    </citation>
    <scope>NUCLEOTIDE SEQUENCE [LARGE SCALE GENOMIC DNA]</scope>
</reference>
<keyword evidence="6" id="KW-0235">DNA replication</keyword>
<dbReference type="InterPro" id="IPR012340">
    <property type="entry name" value="NA-bd_OB-fold"/>
</dbReference>
<dbReference type="Pfam" id="PF02811">
    <property type="entry name" value="PHP"/>
    <property type="match status" value="1"/>
</dbReference>
<dbReference type="Gene3D" id="1.10.10.1600">
    <property type="entry name" value="Bacterial DNA polymerase III alpha subunit, thumb domain"/>
    <property type="match status" value="1"/>
</dbReference>
<keyword evidence="4" id="KW-0808">Transferase</keyword>
<dbReference type="GO" id="GO:0005737">
    <property type="term" value="C:cytoplasm"/>
    <property type="evidence" value="ECO:0007669"/>
    <property type="project" value="UniProtKB-SubCell"/>
</dbReference>
<name>A0A1F5FPL5_9BACT</name>
<dbReference type="GO" id="GO:0003676">
    <property type="term" value="F:nucleic acid binding"/>
    <property type="evidence" value="ECO:0007669"/>
    <property type="project" value="InterPro"/>
</dbReference>
<dbReference type="SMART" id="SM00481">
    <property type="entry name" value="POLIIIAc"/>
    <property type="match status" value="1"/>
</dbReference>
<comment type="caution">
    <text evidence="11">The sequence shown here is derived from an EMBL/GenBank/DDBJ whole genome shotgun (WGS) entry which is preliminary data.</text>
</comment>
<dbReference type="Gene3D" id="2.40.50.140">
    <property type="entry name" value="Nucleic acid-binding proteins"/>
    <property type="match status" value="1"/>
</dbReference>
<evidence type="ECO:0000256" key="3">
    <source>
        <dbReference type="ARBA" id="ARBA00019114"/>
    </source>
</evidence>
<dbReference type="InterPro" id="IPR041931">
    <property type="entry name" value="DNA_pol3_alpha_thumb_dom"/>
</dbReference>
<evidence type="ECO:0000256" key="5">
    <source>
        <dbReference type="ARBA" id="ARBA00022695"/>
    </source>
</evidence>
<dbReference type="PANTHER" id="PTHR32294:SF0">
    <property type="entry name" value="DNA POLYMERASE III SUBUNIT ALPHA"/>
    <property type="match status" value="1"/>
</dbReference>
<evidence type="ECO:0000313" key="12">
    <source>
        <dbReference type="Proteomes" id="UP000179237"/>
    </source>
</evidence>
<dbReference type="AlphaFoldDB" id="A0A1F5FPL5"/>
<accession>A0A1F5FPL5</accession>
<dbReference type="SUPFAM" id="SSF89550">
    <property type="entry name" value="PHP domain-like"/>
    <property type="match status" value="1"/>
</dbReference>
<evidence type="ECO:0000313" key="11">
    <source>
        <dbReference type="EMBL" id="OGD81546.1"/>
    </source>
</evidence>
<dbReference type="GO" id="GO:0006260">
    <property type="term" value="P:DNA replication"/>
    <property type="evidence" value="ECO:0007669"/>
    <property type="project" value="UniProtKB-KW"/>
</dbReference>
<evidence type="ECO:0000256" key="1">
    <source>
        <dbReference type="ARBA" id="ARBA00004496"/>
    </source>
</evidence>
<dbReference type="Pfam" id="PF07733">
    <property type="entry name" value="DNA_pol3_alpha"/>
    <property type="match status" value="1"/>
</dbReference>
<dbReference type="PANTHER" id="PTHR32294">
    <property type="entry name" value="DNA POLYMERASE III SUBUNIT ALPHA"/>
    <property type="match status" value="1"/>
</dbReference>
<dbReference type="Gene3D" id="3.20.20.140">
    <property type="entry name" value="Metal-dependent hydrolases"/>
    <property type="match status" value="1"/>
</dbReference>
<evidence type="ECO:0000259" key="10">
    <source>
        <dbReference type="SMART" id="SM00481"/>
    </source>
</evidence>
<dbReference type="InterPro" id="IPR040982">
    <property type="entry name" value="DNA_pol3_finger"/>
</dbReference>
<dbReference type="Pfam" id="PF14579">
    <property type="entry name" value="HHH_6"/>
    <property type="match status" value="1"/>
</dbReference>
<evidence type="ECO:0000256" key="7">
    <source>
        <dbReference type="ARBA" id="ARBA00022932"/>
    </source>
</evidence>
<dbReference type="EMBL" id="MFAQ01000041">
    <property type="protein sequence ID" value="OGD81546.1"/>
    <property type="molecule type" value="Genomic_DNA"/>
</dbReference>
<gene>
    <name evidence="11" type="ORF">A2572_04130</name>
</gene>
<dbReference type="Gene3D" id="1.10.150.870">
    <property type="match status" value="1"/>
</dbReference>
<dbReference type="InterPro" id="IPR011708">
    <property type="entry name" value="DNA_pol3_alpha_NTPase_dom"/>
</dbReference>
<dbReference type="InterPro" id="IPR029460">
    <property type="entry name" value="DNAPol_HHH"/>
</dbReference>
<dbReference type="EC" id="2.7.7.7" evidence="2"/>
<dbReference type="InterPro" id="IPR016195">
    <property type="entry name" value="Pol/histidinol_Pase-like"/>
</dbReference>
<sequence>MSNFIHLHVHTEFSLLDGLSKISKLVAKTKEYDQSHLAITDHGSMYGAIEFYKKTTKEGIKPIIGCETYLAKDSRFDKNKSDANHLLLLAQNFEGYQNLMKLVSIGQTEGFYYKPRVDKEVLAKYSKGIICTTACPAGRVQRLIQEDNLEQAKKELQDYEQIFGSKNLYIELQRHHYNKYADNPNLPKDIKPKLLEFYENEQKAEKILINLSRQLGLPLIATNDAHYVSPDDAAAQDALVCVQTGKTIEDTQRLRYIDTPDFYLKSPDEMMEDFRDLPEAIENTQKLANKCEIEIKIGEWYFPKLDLPEGKAAGQVLRERAYAGCKEIFGSVNEEQGTRLDYELDIIDKKGYSPYFLLESGIVKFAEREGIYTNTRGSAAGSFVSYCVGITTVDPLYFRLPFERFLNPFRPSPPDIDLDVSDIHRDELIKYLADTYGKERVGQVCTFGTLKARAAVRDIGRVMGMPYSQVDKISKTIPEGSQGFPMTIKKALDTTPELQTMKDSDPQVKQLLDMSQKIEGNARHLSVHAAAVIVGPDDLVKYTPLQLESGGGNRVITQYEMHACEDVGLIKLDILGIANLTILANAVKLVEKLHGKKINIKKVPLDDKLTYQMLSRGETFGVFQLASGGMTKYLVDLHPERIEDIMAMVALYRPGPMGSIPEYIARKRDATKISYFVPGLEKILDMSYGIITYQDDVLFMALELAGYNWEEADKFRKAIGKKIVAEMAAQHEKFVNGCVEHSNISKEKAEELFKQIETFAAYGFNKAHAASYGIVAYWTAYVKAHFPVEYMTALLSVEALDTDKVVAAIAECEKLGVKVLPPDVNESEVDFTVVDLPEDQWLEEGRARDTGKAIRFGLSAIKNVGTAAITSIMEQRGHGLYTSFTNFLSRVDLQKVNKKVAESLIKAGALDRFGNRAQLMAALPILRDNTTKSQKSKTTGQESLFGETEKHNDTDSLPNIQEYPLDEKLKLEKDMLGFYLSDHPVKKVVRIVSNLISHKVNQLDPTLHLNQSVTLAGIISRVKLVFTKKNNSKMAFVTLEDGTGVIDCIVFPKLYAENPDLWVEDQAIIIKGKIDNREEKLQVVVDSGMPVDTKKTPIDMIHEVFIKSGTPKSVMEEVSKIFKTNPGEHEIIVAIETGNNLKKITLPYKVDYSDKIAKQVDKTLRGW</sequence>
<evidence type="ECO:0000256" key="4">
    <source>
        <dbReference type="ARBA" id="ARBA00022679"/>
    </source>
</evidence>
<dbReference type="InterPro" id="IPR004805">
    <property type="entry name" value="DnaE2/DnaE/PolC"/>
</dbReference>
<dbReference type="Pfam" id="PF01336">
    <property type="entry name" value="tRNA_anti-codon"/>
    <property type="match status" value="1"/>
</dbReference>
<comment type="catalytic activity">
    <reaction evidence="8">
        <text>DNA(n) + a 2'-deoxyribonucleoside 5'-triphosphate = DNA(n+1) + diphosphate</text>
        <dbReference type="Rhea" id="RHEA:22508"/>
        <dbReference type="Rhea" id="RHEA-COMP:17339"/>
        <dbReference type="Rhea" id="RHEA-COMP:17340"/>
        <dbReference type="ChEBI" id="CHEBI:33019"/>
        <dbReference type="ChEBI" id="CHEBI:61560"/>
        <dbReference type="ChEBI" id="CHEBI:173112"/>
        <dbReference type="EC" id="2.7.7.7"/>
    </reaction>
</comment>
<keyword evidence="5" id="KW-0548">Nucleotidyltransferase</keyword>
<evidence type="ECO:0000256" key="6">
    <source>
        <dbReference type="ARBA" id="ARBA00022705"/>
    </source>
</evidence>
<evidence type="ECO:0000256" key="8">
    <source>
        <dbReference type="ARBA" id="ARBA00049244"/>
    </source>
</evidence>
<evidence type="ECO:0000256" key="9">
    <source>
        <dbReference type="SAM" id="MobiDB-lite"/>
    </source>
</evidence>
<dbReference type="InterPro" id="IPR004013">
    <property type="entry name" value="PHP_dom"/>
</dbReference>